<organism evidence="5 6">
    <name type="scientific">Planococcus shixiaomingii</name>
    <dbReference type="NCBI Taxonomy" id="3058393"/>
    <lineage>
        <taxon>Bacteria</taxon>
        <taxon>Bacillati</taxon>
        <taxon>Bacillota</taxon>
        <taxon>Bacilli</taxon>
        <taxon>Bacillales</taxon>
        <taxon>Caryophanaceae</taxon>
        <taxon>Planococcus</taxon>
    </lineage>
</organism>
<dbReference type="PRINTS" id="PR01607">
    <property type="entry name" value="APYRASEFAMLY"/>
</dbReference>
<dbReference type="InterPro" id="IPR006179">
    <property type="entry name" value="5_nucleotidase/apyrase"/>
</dbReference>
<keyword evidence="6" id="KW-1185">Reference proteome</keyword>
<reference evidence="5 6" key="1">
    <citation type="submission" date="2023-06" db="EMBL/GenBank/DDBJ databases">
        <title>Novel species in genus Planococcus.</title>
        <authorList>
            <person name="Ning S."/>
        </authorList>
    </citation>
    <scope>NUCLEOTIDE SEQUENCE [LARGE SCALE GENOMIC DNA]</scope>
    <source>
        <strain evidence="5 6">N028</strain>
    </source>
</reference>
<comment type="caution">
    <text evidence="5">The sequence shown here is derived from an EMBL/GenBank/DDBJ whole genome shotgun (WGS) entry which is preliminary data.</text>
</comment>
<comment type="similarity">
    <text evidence="2">Belongs to the 5'-nucleotidase family.</text>
</comment>
<dbReference type="PANTHER" id="PTHR11575">
    <property type="entry name" value="5'-NUCLEOTIDASE-RELATED"/>
    <property type="match status" value="1"/>
</dbReference>
<sequence>MNGKFMKTAIASVLAVSALGFQAAAPTNAAEGDFNLTIMHTNDTHANLDKIANRATLVKQIRAEHPNNLLVDAGDVFSGTLYFNTFQGQADLEFMNLLKYDAMTFGNHEFDLGSTAEGHAALGEFIGGADFPFVSANVNVAKNPILAPLDNNTYTKEFENGEIYNGIIKVIDGEEVGIFGLTTEETVAISSPGTVEFSNYITAAKEAVAAFQAAGVNKIVALTHLGFDDSKTYDNDQLLANAVAGIDVIVGGHTHTKLAAPVVNNTHGEPTLIVQAEQYNNFLGQLDLTFNEAGVITSHTGKLHEVGKAAADAEFTAKLKPYADEIAAIKNQSTGAVAKVALNGGRGITGVRASETNLGNLITDGMLATAKTIDPETTIAVQNGGGIRASIDAGDITVGEVLTVMPFGNALAIMELTGTELKAALEHSVKDYPNEFGGFLHVAGLKFTFDPSAPVGSRVTDIQVDKNGKYKKFKEKDTYKVATNTFTAKGGDGYAPFAAAYADGRVSEPGNVDYEMFIDYIKSLKEVNPQMENRIVAKTPALSKSCEKRKATPAPDCVGSR</sequence>
<evidence type="ECO:0000313" key="6">
    <source>
        <dbReference type="Proteomes" id="UP001172055"/>
    </source>
</evidence>
<evidence type="ECO:0000256" key="1">
    <source>
        <dbReference type="ARBA" id="ARBA00022729"/>
    </source>
</evidence>
<dbReference type="SUPFAM" id="SSF56300">
    <property type="entry name" value="Metallo-dependent phosphatases"/>
    <property type="match status" value="1"/>
</dbReference>
<dbReference type="InterPro" id="IPR006146">
    <property type="entry name" value="5'-Nucleotdase_CS"/>
</dbReference>
<name>A0ABT8MZV4_9BACL</name>
<dbReference type="InterPro" id="IPR008334">
    <property type="entry name" value="5'-Nucleotdase_C"/>
</dbReference>
<keyword evidence="1 2" id="KW-0732">Signal</keyword>
<protein>
    <submittedName>
        <fullName evidence="5">5'-nucleotidase C-terminal domain-containing protein</fullName>
    </submittedName>
</protein>
<gene>
    <name evidence="5" type="ORF">QWY14_03620</name>
</gene>
<dbReference type="EMBL" id="JAUJWV010000001">
    <property type="protein sequence ID" value="MDN7240860.1"/>
    <property type="molecule type" value="Genomic_DNA"/>
</dbReference>
<dbReference type="PANTHER" id="PTHR11575:SF24">
    <property type="entry name" value="5'-NUCLEOTIDASE"/>
    <property type="match status" value="1"/>
</dbReference>
<feature type="domain" description="5'-Nucleotidase C-terminal" evidence="4">
    <location>
        <begin position="349"/>
        <end position="496"/>
    </location>
</feature>
<dbReference type="SUPFAM" id="SSF55816">
    <property type="entry name" value="5'-nucleotidase (syn. UDP-sugar hydrolase), C-terminal domain"/>
    <property type="match status" value="1"/>
</dbReference>
<evidence type="ECO:0000259" key="3">
    <source>
        <dbReference type="Pfam" id="PF00149"/>
    </source>
</evidence>
<dbReference type="PROSITE" id="PS00785">
    <property type="entry name" value="5_NUCLEOTIDASE_1"/>
    <property type="match status" value="1"/>
</dbReference>
<keyword evidence="2" id="KW-0378">Hydrolase</keyword>
<dbReference type="InterPro" id="IPR029052">
    <property type="entry name" value="Metallo-depent_PP-like"/>
</dbReference>
<dbReference type="InterPro" id="IPR036907">
    <property type="entry name" value="5'-Nucleotdase_C_sf"/>
</dbReference>
<evidence type="ECO:0000313" key="5">
    <source>
        <dbReference type="EMBL" id="MDN7240860.1"/>
    </source>
</evidence>
<dbReference type="Pfam" id="PF00149">
    <property type="entry name" value="Metallophos"/>
    <property type="match status" value="1"/>
</dbReference>
<dbReference type="Proteomes" id="UP001172055">
    <property type="component" value="Unassembled WGS sequence"/>
</dbReference>
<proteinExistence type="inferred from homology"/>
<feature type="signal peptide" evidence="2">
    <location>
        <begin position="1"/>
        <end position="29"/>
    </location>
</feature>
<evidence type="ECO:0000259" key="4">
    <source>
        <dbReference type="Pfam" id="PF02872"/>
    </source>
</evidence>
<dbReference type="Gene3D" id="3.60.21.10">
    <property type="match status" value="1"/>
</dbReference>
<feature type="domain" description="Calcineurin-like phosphoesterase" evidence="3">
    <location>
        <begin position="37"/>
        <end position="256"/>
    </location>
</feature>
<dbReference type="Pfam" id="PF02872">
    <property type="entry name" value="5_nucleotid_C"/>
    <property type="match status" value="1"/>
</dbReference>
<dbReference type="RefSeq" id="WP_301722766.1">
    <property type="nucleotide sequence ID" value="NZ_JAUJWV010000001.1"/>
</dbReference>
<keyword evidence="2" id="KW-0547">Nucleotide-binding</keyword>
<accession>A0ABT8MZV4</accession>
<evidence type="ECO:0000256" key="2">
    <source>
        <dbReference type="RuleBase" id="RU362119"/>
    </source>
</evidence>
<dbReference type="InterPro" id="IPR004843">
    <property type="entry name" value="Calcineurin-like_PHP"/>
</dbReference>
<feature type="chain" id="PRO_5044983378" evidence="2">
    <location>
        <begin position="30"/>
        <end position="561"/>
    </location>
</feature>
<dbReference type="Gene3D" id="3.90.780.10">
    <property type="entry name" value="5'-Nucleotidase, C-terminal domain"/>
    <property type="match status" value="1"/>
</dbReference>